<protein>
    <submittedName>
        <fullName evidence="2">Uncharacterized protein</fullName>
    </submittedName>
</protein>
<dbReference type="GeneID" id="37162552"/>
<organism evidence="2 3">
    <name type="scientific">Aspergillus piperis CBS 112811</name>
    <dbReference type="NCBI Taxonomy" id="1448313"/>
    <lineage>
        <taxon>Eukaryota</taxon>
        <taxon>Fungi</taxon>
        <taxon>Dikarya</taxon>
        <taxon>Ascomycota</taxon>
        <taxon>Pezizomycotina</taxon>
        <taxon>Eurotiomycetes</taxon>
        <taxon>Eurotiomycetidae</taxon>
        <taxon>Eurotiales</taxon>
        <taxon>Aspergillaceae</taxon>
        <taxon>Aspergillus</taxon>
        <taxon>Aspergillus subgen. Circumdati</taxon>
    </lineage>
</organism>
<name>A0A8G1VR66_9EURO</name>
<dbReference type="Proteomes" id="UP000249526">
    <property type="component" value="Unassembled WGS sequence"/>
</dbReference>
<keyword evidence="3" id="KW-1185">Reference proteome</keyword>
<reference evidence="2 3" key="1">
    <citation type="submission" date="2018-02" db="EMBL/GenBank/DDBJ databases">
        <title>The genomes of Aspergillus section Nigri reveals drivers in fungal speciation.</title>
        <authorList>
            <consortium name="DOE Joint Genome Institute"/>
            <person name="Vesth T.C."/>
            <person name="Nybo J."/>
            <person name="Theobald S."/>
            <person name="Brandl J."/>
            <person name="Frisvad J.C."/>
            <person name="Nielsen K.F."/>
            <person name="Lyhne E.K."/>
            <person name="Kogle M.E."/>
            <person name="Kuo A."/>
            <person name="Riley R."/>
            <person name="Clum A."/>
            <person name="Nolan M."/>
            <person name="Lipzen A."/>
            <person name="Salamov A."/>
            <person name="Henrissat B."/>
            <person name="Wiebenga A."/>
            <person name="De vries R.P."/>
            <person name="Grigoriev I.V."/>
            <person name="Mortensen U.H."/>
            <person name="Andersen M.R."/>
            <person name="Baker S.E."/>
        </authorList>
    </citation>
    <scope>NUCLEOTIDE SEQUENCE [LARGE SCALE GENOMIC DNA]</scope>
    <source>
        <strain evidence="2 3">CBS 112811</strain>
    </source>
</reference>
<proteinExistence type="predicted"/>
<evidence type="ECO:0000256" key="1">
    <source>
        <dbReference type="SAM" id="Phobius"/>
    </source>
</evidence>
<evidence type="ECO:0000313" key="3">
    <source>
        <dbReference type="Proteomes" id="UP000249526"/>
    </source>
</evidence>
<keyword evidence="1" id="KW-0472">Membrane</keyword>
<dbReference type="RefSeq" id="XP_025519444.1">
    <property type="nucleotide sequence ID" value="XM_025659150.1"/>
</dbReference>
<dbReference type="EMBL" id="KZ825055">
    <property type="protein sequence ID" value="RAH61522.1"/>
    <property type="molecule type" value="Genomic_DNA"/>
</dbReference>
<gene>
    <name evidence="2" type="ORF">BO85DRAFT_444954</name>
</gene>
<dbReference type="AlphaFoldDB" id="A0A8G1VR66"/>
<accession>A0A8G1VR66</accession>
<feature type="transmembrane region" description="Helical" evidence="1">
    <location>
        <begin position="29"/>
        <end position="48"/>
    </location>
</feature>
<evidence type="ECO:0000313" key="2">
    <source>
        <dbReference type="EMBL" id="RAH61522.1"/>
    </source>
</evidence>
<sequence>MGYPEGRGFHIVPYIVSTPLTNHVKIPTYLVPSHIFYYTLLYYTILYYTSPET</sequence>
<keyword evidence="1" id="KW-0812">Transmembrane</keyword>
<keyword evidence="1" id="KW-1133">Transmembrane helix</keyword>